<dbReference type="InterPro" id="IPR017455">
    <property type="entry name" value="Znf_FYVE-rel"/>
</dbReference>
<keyword evidence="8" id="KW-0443">Lipid metabolism</keyword>
<evidence type="ECO:0000256" key="1">
    <source>
        <dbReference type="ARBA" id="ARBA00004184"/>
    </source>
</evidence>
<evidence type="ECO:0000256" key="14">
    <source>
        <dbReference type="SAM" id="MobiDB-lite"/>
    </source>
</evidence>
<dbReference type="PROSITE" id="PS51339">
    <property type="entry name" value="PPASE_MYOTUBULARIN"/>
    <property type="match status" value="1"/>
</dbReference>
<dbReference type="PROSITE" id="PS00383">
    <property type="entry name" value="TYR_PHOSPHATASE_1"/>
    <property type="match status" value="1"/>
</dbReference>
<feature type="compositionally biased region" description="Polar residues" evidence="14">
    <location>
        <begin position="742"/>
        <end position="754"/>
    </location>
</feature>
<dbReference type="GO" id="GO:0004438">
    <property type="term" value="F:phosphatidylinositol-3-phosphate phosphatase activity"/>
    <property type="evidence" value="ECO:0007669"/>
    <property type="project" value="TreeGrafter"/>
</dbReference>
<dbReference type="STRING" id="6265.A0A0B2V543"/>
<dbReference type="EC" id="3.1.3.95" evidence="3"/>
<dbReference type="PANTHER" id="PTHR10807">
    <property type="entry name" value="MYOTUBULARIN-RELATED"/>
    <property type="match status" value="1"/>
</dbReference>
<comment type="similarity">
    <text evidence="2">Belongs to the protein-tyrosine phosphatase family. Non-receptor class myotubularin subfamily.</text>
</comment>
<feature type="compositionally biased region" description="Polar residues" evidence="14">
    <location>
        <begin position="721"/>
        <end position="734"/>
    </location>
</feature>
<feature type="binding site" evidence="12">
    <location>
        <begin position="398"/>
        <end position="404"/>
    </location>
    <ligand>
        <name>substrate</name>
    </ligand>
</feature>
<dbReference type="GO" id="GO:0008270">
    <property type="term" value="F:zinc ion binding"/>
    <property type="evidence" value="ECO:0007669"/>
    <property type="project" value="UniProtKB-KW"/>
</dbReference>
<dbReference type="SUPFAM" id="SSF52799">
    <property type="entry name" value="(Phosphotyrosine protein) phosphatases II"/>
    <property type="match status" value="1"/>
</dbReference>
<dbReference type="GO" id="GO:0046856">
    <property type="term" value="P:phosphatidylinositol dephosphorylation"/>
    <property type="evidence" value="ECO:0007669"/>
    <property type="project" value="TreeGrafter"/>
</dbReference>
<dbReference type="SMART" id="SM00064">
    <property type="entry name" value="FYVE"/>
    <property type="match status" value="1"/>
</dbReference>
<evidence type="ECO:0000256" key="2">
    <source>
        <dbReference type="ARBA" id="ARBA00007471"/>
    </source>
</evidence>
<feature type="active site" description="Phosphocysteine intermediate" evidence="11">
    <location>
        <position position="398"/>
    </location>
</feature>
<keyword evidence="7" id="KW-0862">Zinc</keyword>
<dbReference type="InterPro" id="IPR016130">
    <property type="entry name" value="Tyr_Pase_AS"/>
</dbReference>
<keyword evidence="6" id="KW-0378">Hydrolase</keyword>
<dbReference type="SUPFAM" id="SSF50729">
    <property type="entry name" value="PH domain-like"/>
    <property type="match status" value="1"/>
</dbReference>
<feature type="region of interest" description="Disordered" evidence="14">
    <location>
        <begin position="623"/>
        <end position="670"/>
    </location>
</feature>
<dbReference type="Pfam" id="PF06602">
    <property type="entry name" value="Myotub-related"/>
    <property type="match status" value="1"/>
</dbReference>
<evidence type="ECO:0000256" key="4">
    <source>
        <dbReference type="ARBA" id="ARBA00022723"/>
    </source>
</evidence>
<evidence type="ECO:0000259" key="15">
    <source>
        <dbReference type="PROSITE" id="PS50056"/>
    </source>
</evidence>
<evidence type="ECO:0000313" key="18">
    <source>
        <dbReference type="EMBL" id="KHN78561.1"/>
    </source>
</evidence>
<dbReference type="SMART" id="SM00404">
    <property type="entry name" value="PTPc_motif"/>
    <property type="match status" value="1"/>
</dbReference>
<dbReference type="OMA" id="FENTEYY"/>
<feature type="compositionally biased region" description="Polar residues" evidence="14">
    <location>
        <begin position="653"/>
        <end position="662"/>
    </location>
</feature>
<evidence type="ECO:0000256" key="11">
    <source>
        <dbReference type="PIRSR" id="PIRSR630564-1"/>
    </source>
</evidence>
<evidence type="ECO:0000256" key="13">
    <source>
        <dbReference type="PROSITE-ProRule" id="PRU00091"/>
    </source>
</evidence>
<dbReference type="PANTHER" id="PTHR10807:SF129">
    <property type="entry name" value="MYOTUBULARIN-RELATED PROTEIN 3"/>
    <property type="match status" value="1"/>
</dbReference>
<comment type="subcellular location">
    <subcellularLocation>
        <location evidence="1">Endomembrane system</location>
        <topology evidence="1">Peripheral membrane protein</topology>
    </subcellularLocation>
</comment>
<proteinExistence type="inferred from homology"/>
<feature type="region of interest" description="Disordered" evidence="14">
    <location>
        <begin position="713"/>
        <end position="754"/>
    </location>
</feature>
<protein>
    <recommendedName>
        <fullName evidence="3">phosphatidylinositol-3,5-bisphosphate 3-phosphatase</fullName>
        <ecNumber evidence="3">3.1.3.95</ecNumber>
    </recommendedName>
    <alternativeName>
        <fullName evidence="10">Phosphatidylinositol-3,5-bisphosphate 3-phosphatase</fullName>
    </alternativeName>
</protein>
<evidence type="ECO:0000259" key="16">
    <source>
        <dbReference type="PROSITE" id="PS50178"/>
    </source>
</evidence>
<dbReference type="InterPro" id="IPR000306">
    <property type="entry name" value="Znf_FYVE"/>
</dbReference>
<accession>A0A0B2V543</accession>
<dbReference type="PROSITE" id="PS50056">
    <property type="entry name" value="TYR_PHOSPHATASE_2"/>
    <property type="match status" value="1"/>
</dbReference>
<feature type="domain" description="Myotubularin phosphatase" evidence="17">
    <location>
        <begin position="183"/>
        <end position="563"/>
    </location>
</feature>
<dbReference type="CDD" id="cd14507">
    <property type="entry name" value="PTP-MTM-like"/>
    <property type="match status" value="1"/>
</dbReference>
<dbReference type="InterPro" id="IPR029021">
    <property type="entry name" value="Prot-tyrosine_phosphatase-like"/>
</dbReference>
<keyword evidence="9" id="KW-0472">Membrane</keyword>
<dbReference type="InterPro" id="IPR010569">
    <property type="entry name" value="Myotubularin-like_Pase_dom"/>
</dbReference>
<evidence type="ECO:0000256" key="7">
    <source>
        <dbReference type="ARBA" id="ARBA00022833"/>
    </source>
</evidence>
<name>A0A0B2V543_TOXCA</name>
<feature type="region of interest" description="Disordered" evidence="14">
    <location>
        <begin position="846"/>
        <end position="872"/>
    </location>
</feature>
<dbReference type="GO" id="GO:0005737">
    <property type="term" value="C:cytoplasm"/>
    <property type="evidence" value="ECO:0007669"/>
    <property type="project" value="TreeGrafter"/>
</dbReference>
<dbReference type="InterPro" id="IPR011011">
    <property type="entry name" value="Znf_FYVE_PHD"/>
</dbReference>
<dbReference type="InterPro" id="IPR030564">
    <property type="entry name" value="Myotubularin"/>
</dbReference>
<gene>
    <name evidence="18" type="primary">mtm-3</name>
    <name evidence="18" type="ORF">Tcan_13954</name>
</gene>
<dbReference type="AlphaFoldDB" id="A0A0B2V543"/>
<keyword evidence="19" id="KW-1185">Reference proteome</keyword>
<dbReference type="InterPro" id="IPR003595">
    <property type="entry name" value="Tyr_Pase_cat"/>
</dbReference>
<evidence type="ECO:0000256" key="10">
    <source>
        <dbReference type="ARBA" id="ARBA00032571"/>
    </source>
</evidence>
<dbReference type="Proteomes" id="UP000031036">
    <property type="component" value="Unassembled WGS sequence"/>
</dbReference>
<dbReference type="InterPro" id="IPR013083">
    <property type="entry name" value="Znf_RING/FYVE/PHD"/>
</dbReference>
<evidence type="ECO:0000256" key="9">
    <source>
        <dbReference type="ARBA" id="ARBA00023136"/>
    </source>
</evidence>
<dbReference type="Pfam" id="PF01363">
    <property type="entry name" value="FYVE"/>
    <property type="match status" value="1"/>
</dbReference>
<evidence type="ECO:0000256" key="5">
    <source>
        <dbReference type="ARBA" id="ARBA00022771"/>
    </source>
</evidence>
<sequence>MPATEAIPITPHQESATCNESIDDFSHSIDTLSDMAPMEKVHPTNAASPDPEKSCVMLPVEEMYGESLEASTDTVNGRIYLTQYRIIIVDRVGTAIATIPLLTVDSIETRDILILQINCKNGRVFKVTAENSEVACEWFKKLMQKTCSQRSVNDVFAWRFAKFAKQNLKQHSSCWLKLHGSCSDIESSASDDFERLGFSPDHWRISDANANFELCETYPKTVIVPKGLTDDELRAASEGRFLNRFPAVVWRCKEKETVLLRSSQPRVGLFSYRYPQDERILECVRNALPEGQSSSTLLIIDARSYTAAFANRAKGGGFESAEYYRQTEVQFMGLPNIHNIRYSFNQLRSLLSGPHDQATFLQSLQTTQWLHYVTSLIDAAQQCVAALIDDGRSVLVHCSDGWDRTTQIVSLAKLIADPYYRTIAGFMCLIRREWIDFGHKFGDRTGVRNADPNERSPVFLQWLDCVYQLQHQFPTAFQFTRTFLTKLAQHCYSGMFGTFLWNSLSERRKANRTSDEETLSVWCYLNERNPQFVNVVYEEPRKSMRRLRPAIGVEHIVLWNDLYMGPAVEQRINAPENAQNSILMGLGASQHSEADRCSLNRTHSAESLSNIDAAMCQSTCNQPHGGSYAPPHALSTRSSLSTDVEPRLDENDQSASVSTLKQYQRGRNPHIARELDADGLTKMVDVFQDKARRKINEYEKKIRNLEQRLSNMEKERKRYTSGLSADLSPQNASRSLGDESSESGPRSFDSTLSSISMIDKDDASDISEGSKGWMVDGASQNCMSCQQPFLINNRRHHCRNCGKLFCGTCTSFTYHRVQDSKGEQARVCVECYSSMSRAAGANPVMLNSSAPLPTPTAHNHTPTHKSPSQPPAFFIGSANGQTVFG</sequence>
<feature type="binding site" evidence="12">
    <location>
        <begin position="311"/>
        <end position="314"/>
    </location>
    <ligand>
        <name>substrate</name>
    </ligand>
</feature>
<dbReference type="GO" id="GO:0012505">
    <property type="term" value="C:endomembrane system"/>
    <property type="evidence" value="ECO:0007669"/>
    <property type="project" value="UniProtKB-SubCell"/>
</dbReference>
<evidence type="ECO:0000256" key="12">
    <source>
        <dbReference type="PIRSR" id="PIRSR630564-2"/>
    </source>
</evidence>
<feature type="domain" description="FYVE-type" evidence="16">
    <location>
        <begin position="776"/>
        <end position="836"/>
    </location>
</feature>
<feature type="binding site" evidence="12">
    <location>
        <begin position="336"/>
        <end position="337"/>
    </location>
    <ligand>
        <name>substrate</name>
    </ligand>
</feature>
<dbReference type="EMBL" id="JPKZ01002087">
    <property type="protein sequence ID" value="KHN78561.1"/>
    <property type="molecule type" value="Genomic_DNA"/>
</dbReference>
<organism evidence="18 19">
    <name type="scientific">Toxocara canis</name>
    <name type="common">Canine roundworm</name>
    <dbReference type="NCBI Taxonomy" id="6265"/>
    <lineage>
        <taxon>Eukaryota</taxon>
        <taxon>Metazoa</taxon>
        <taxon>Ecdysozoa</taxon>
        <taxon>Nematoda</taxon>
        <taxon>Chromadorea</taxon>
        <taxon>Rhabditida</taxon>
        <taxon>Spirurina</taxon>
        <taxon>Ascaridomorpha</taxon>
        <taxon>Ascaridoidea</taxon>
        <taxon>Toxocaridae</taxon>
        <taxon>Toxocara</taxon>
    </lineage>
</organism>
<comment type="caution">
    <text evidence="18">The sequence shown here is derived from an EMBL/GenBank/DDBJ whole genome shotgun (WGS) entry which is preliminary data.</text>
</comment>
<evidence type="ECO:0000256" key="8">
    <source>
        <dbReference type="ARBA" id="ARBA00023098"/>
    </source>
</evidence>
<dbReference type="InterPro" id="IPR000387">
    <property type="entry name" value="Tyr_Pase_dom"/>
</dbReference>
<dbReference type="PROSITE" id="PS50178">
    <property type="entry name" value="ZF_FYVE"/>
    <property type="match status" value="1"/>
</dbReference>
<keyword evidence="5 13" id="KW-0863">Zinc-finger</keyword>
<dbReference type="Gene3D" id="3.30.40.10">
    <property type="entry name" value="Zinc/RING finger domain, C3HC4 (zinc finger)"/>
    <property type="match status" value="1"/>
</dbReference>
<reference evidence="18 19" key="1">
    <citation type="submission" date="2014-11" db="EMBL/GenBank/DDBJ databases">
        <title>Genetic blueprint of the zoonotic pathogen Toxocara canis.</title>
        <authorList>
            <person name="Zhu X.-Q."/>
            <person name="Korhonen P.K."/>
            <person name="Cai H."/>
            <person name="Young N.D."/>
            <person name="Nejsum P."/>
            <person name="von Samson-Himmelstjerna G."/>
            <person name="Boag P.R."/>
            <person name="Tan P."/>
            <person name="Li Q."/>
            <person name="Min J."/>
            <person name="Yang Y."/>
            <person name="Wang X."/>
            <person name="Fang X."/>
            <person name="Hall R.S."/>
            <person name="Hofmann A."/>
            <person name="Sternberg P.W."/>
            <person name="Jex A.R."/>
            <person name="Gasser R.B."/>
        </authorList>
    </citation>
    <scope>NUCLEOTIDE SEQUENCE [LARGE SCALE GENOMIC DNA]</scope>
    <source>
        <strain evidence="18">PN_DK_2014</strain>
    </source>
</reference>
<dbReference type="SUPFAM" id="SSF57903">
    <property type="entry name" value="FYVE/PHD zinc finger"/>
    <property type="match status" value="1"/>
</dbReference>
<keyword evidence="4" id="KW-0479">Metal-binding</keyword>
<evidence type="ECO:0000259" key="17">
    <source>
        <dbReference type="PROSITE" id="PS51339"/>
    </source>
</evidence>
<feature type="domain" description="Tyrosine specific protein phosphatases" evidence="15">
    <location>
        <begin position="367"/>
        <end position="433"/>
    </location>
</feature>
<evidence type="ECO:0000256" key="6">
    <source>
        <dbReference type="ARBA" id="ARBA00022801"/>
    </source>
</evidence>
<evidence type="ECO:0000313" key="19">
    <source>
        <dbReference type="Proteomes" id="UP000031036"/>
    </source>
</evidence>
<dbReference type="OrthoDB" id="271628at2759"/>
<dbReference type="GO" id="GO:0052629">
    <property type="term" value="F:phosphatidylinositol-3,5-bisphosphate 3-phosphatase activity"/>
    <property type="evidence" value="ECO:0007669"/>
    <property type="project" value="UniProtKB-EC"/>
</dbReference>
<evidence type="ECO:0000256" key="3">
    <source>
        <dbReference type="ARBA" id="ARBA00012903"/>
    </source>
</evidence>